<dbReference type="AlphaFoldDB" id="H3ZFS5"/>
<keyword evidence="4" id="KW-1185">Reference proteome</keyword>
<dbReference type="eggNOG" id="ENOG502ZB2R">
    <property type="taxonomic scope" value="Bacteria"/>
</dbReference>
<feature type="signal peptide" evidence="1">
    <location>
        <begin position="1"/>
        <end position="23"/>
    </location>
</feature>
<dbReference type="Pfam" id="PF04575">
    <property type="entry name" value="SlipAM"/>
    <property type="match status" value="1"/>
</dbReference>
<reference evidence="3 4" key="1">
    <citation type="journal article" date="2012" name="J. Bacteriol.">
        <title>Genome Sequence of Extracellular-Protease-Producing Alishewanella jeotgali Isolated from Traditional Korean Fermented Seafood.</title>
        <authorList>
            <person name="Jung J."/>
            <person name="Chun J."/>
            <person name="Park W."/>
        </authorList>
    </citation>
    <scope>NUCLEOTIDE SEQUENCE [LARGE SCALE GENOMIC DNA]</scope>
    <source>
        <strain evidence="3 4">KCTC 22429</strain>
    </source>
</reference>
<feature type="chain" id="PRO_5003592039" description="Surface lipoprotein assembly modifier C-terminal domain-containing protein" evidence="1">
    <location>
        <begin position="24"/>
        <end position="311"/>
    </location>
</feature>
<comment type="caution">
    <text evidence="3">The sequence shown here is derived from an EMBL/GenBank/DDBJ whole genome shotgun (WGS) entry which is preliminary data.</text>
</comment>
<name>H3ZFS5_9ALTE</name>
<evidence type="ECO:0000313" key="4">
    <source>
        <dbReference type="Proteomes" id="UP000012046"/>
    </source>
</evidence>
<sequence>MLCFRHTLPATALLSLLLTPALAAQTTESAAPAWGFSGKVRAGLEYQSNVNVSELNQASGRSDNARLLEADVNASWQATDKLQVFAGYSLQDKQYQNADDYNLRLQLAFLDSQYQLGATSLGINLYHADARLASAPFLTLTQSSVYAMHSASDTWYLRPALTLGQKRFDNINGRDAQTRSLSADSFWFSADGQRFISLGLRYDWEAADATEFRYQAPAVQLKMSTRFTAWTLPQQLQFGARVARRQYQSHSVANTAAARNDLQRQLDLQWQLGLSEHFALISKLEFGDFQSILDSADYTESRGSLSLQLSF</sequence>
<evidence type="ECO:0000259" key="2">
    <source>
        <dbReference type="Pfam" id="PF04575"/>
    </source>
</evidence>
<evidence type="ECO:0000313" key="3">
    <source>
        <dbReference type="EMBL" id="EHR40559.1"/>
    </source>
</evidence>
<proteinExistence type="predicted"/>
<organism evidence="3 4">
    <name type="scientific">Alishewanella jeotgali KCTC 22429</name>
    <dbReference type="NCBI Taxonomy" id="1129374"/>
    <lineage>
        <taxon>Bacteria</taxon>
        <taxon>Pseudomonadati</taxon>
        <taxon>Pseudomonadota</taxon>
        <taxon>Gammaproteobacteria</taxon>
        <taxon>Alteromonadales</taxon>
        <taxon>Alteromonadaceae</taxon>
        <taxon>Alishewanella</taxon>
    </lineage>
</organism>
<dbReference type="PATRIC" id="fig|1129374.4.peg.2149"/>
<protein>
    <recommendedName>
        <fullName evidence="2">Surface lipoprotein assembly modifier C-terminal domain-containing protein</fullName>
    </recommendedName>
</protein>
<dbReference type="Proteomes" id="UP000012046">
    <property type="component" value="Unassembled WGS sequence"/>
</dbReference>
<dbReference type="InterPro" id="IPR007655">
    <property type="entry name" value="Slam_C"/>
</dbReference>
<gene>
    <name evidence="3" type="ORF">AJE_10839</name>
</gene>
<dbReference type="RefSeq" id="WP_008950882.1">
    <property type="nucleotide sequence ID" value="NZ_AHTH01000037.1"/>
</dbReference>
<dbReference type="EMBL" id="AHTH01000037">
    <property type="protein sequence ID" value="EHR40559.1"/>
    <property type="molecule type" value="Genomic_DNA"/>
</dbReference>
<keyword evidence="1" id="KW-0732">Signal</keyword>
<feature type="domain" description="Surface lipoprotein assembly modifier C-terminal" evidence="2">
    <location>
        <begin position="62"/>
        <end position="266"/>
    </location>
</feature>
<accession>H3ZFS5</accession>
<evidence type="ECO:0000256" key="1">
    <source>
        <dbReference type="SAM" id="SignalP"/>
    </source>
</evidence>